<proteinExistence type="predicted"/>
<keyword evidence="3" id="KW-1185">Reference proteome</keyword>
<dbReference type="EMBL" id="OX459938">
    <property type="protein sequence ID" value="CAI9160386.1"/>
    <property type="molecule type" value="Genomic_DNA"/>
</dbReference>
<reference evidence="2" key="1">
    <citation type="submission" date="2023-04" db="EMBL/GenBank/DDBJ databases">
        <authorList>
            <consortium name="ELIXIR-Norway"/>
        </authorList>
    </citation>
    <scope>NUCLEOTIDE SEQUENCE [LARGE SCALE GENOMIC DNA]</scope>
</reference>
<gene>
    <name evidence="2" type="ORF">MRATA1EN1_LOCUS9348</name>
</gene>
<organism evidence="2 3">
    <name type="scientific">Rangifer tarandus platyrhynchus</name>
    <name type="common">Svalbard reindeer</name>
    <dbReference type="NCBI Taxonomy" id="3082113"/>
    <lineage>
        <taxon>Eukaryota</taxon>
        <taxon>Metazoa</taxon>
        <taxon>Chordata</taxon>
        <taxon>Craniata</taxon>
        <taxon>Vertebrata</taxon>
        <taxon>Euteleostomi</taxon>
        <taxon>Mammalia</taxon>
        <taxon>Eutheria</taxon>
        <taxon>Laurasiatheria</taxon>
        <taxon>Artiodactyla</taxon>
        <taxon>Ruminantia</taxon>
        <taxon>Pecora</taxon>
        <taxon>Cervidae</taxon>
        <taxon>Odocoileinae</taxon>
        <taxon>Rangifer</taxon>
    </lineage>
</organism>
<evidence type="ECO:0000256" key="1">
    <source>
        <dbReference type="SAM" id="MobiDB-lite"/>
    </source>
</evidence>
<evidence type="ECO:0000313" key="2">
    <source>
        <dbReference type="EMBL" id="CAI9160386.1"/>
    </source>
</evidence>
<feature type="compositionally biased region" description="Basic and acidic residues" evidence="1">
    <location>
        <begin position="37"/>
        <end position="48"/>
    </location>
</feature>
<evidence type="ECO:0000313" key="3">
    <source>
        <dbReference type="Proteomes" id="UP001176941"/>
    </source>
</evidence>
<protein>
    <submittedName>
        <fullName evidence="2">Uncharacterized protein</fullName>
    </submittedName>
</protein>
<accession>A0ABN8YIF6</accession>
<feature type="region of interest" description="Disordered" evidence="1">
    <location>
        <begin position="1"/>
        <end position="98"/>
    </location>
</feature>
<sequence>MTPEVPDPANVNMAAKPEQQKSADANEVMLKKRASRRGSDEVISRDRSQPPLGPEASSEGAEGRRRERESGENQWRSPPAVACVSGAATPGGYAAESA</sequence>
<dbReference type="Proteomes" id="UP001176941">
    <property type="component" value="Chromosome 2"/>
</dbReference>
<feature type="compositionally biased region" description="Basic and acidic residues" evidence="1">
    <location>
        <begin position="61"/>
        <end position="71"/>
    </location>
</feature>
<name>A0ABN8YIF6_RANTA</name>